<sequence length="283" mass="31663">MIHLDYESSEPIGSQIVYSIAEWLEYKKLLPHAPIYGVSVVGYSFRRIIAFSPDEIYVDIHPSYQQGAIDHTNPIHWKDMEFERHQLSFDRLMYLISATVYRIEHLDELAAIQVPGRTAPNAHLAQRLLMPVRSGVFHSEIYGHRDSTLRLGTAETAASKIKRKDEGGNGEITNVEATSSTRLTASDSTGSVGTSSTSSGSHGSLAVNNSSVWSMTKEQLTFDWPSTEEQPTFDDAELSQYQNHLLTIAKPLASMSIQHQLQLFDFVGDRARALEMAADFIKF</sequence>
<proteinExistence type="predicted"/>
<feature type="region of interest" description="Disordered" evidence="1">
    <location>
        <begin position="160"/>
        <end position="204"/>
    </location>
</feature>
<reference evidence="2" key="1">
    <citation type="submission" date="2020-04" db="EMBL/GenBank/DDBJ databases">
        <title>Analysis of mating type loci in Filobasidium floriforme.</title>
        <authorList>
            <person name="Nowrousian M."/>
        </authorList>
    </citation>
    <scope>NUCLEOTIDE SEQUENCE</scope>
    <source>
        <strain evidence="2">CBS 6242</strain>
    </source>
</reference>
<evidence type="ECO:0000313" key="3">
    <source>
        <dbReference type="Proteomes" id="UP000812966"/>
    </source>
</evidence>
<feature type="compositionally biased region" description="Low complexity" evidence="1">
    <location>
        <begin position="184"/>
        <end position="204"/>
    </location>
</feature>
<keyword evidence="3" id="KW-1185">Reference proteome</keyword>
<protein>
    <submittedName>
        <fullName evidence="2">Uncharacterized protein</fullName>
    </submittedName>
</protein>
<dbReference type="Proteomes" id="UP000812966">
    <property type="component" value="Unassembled WGS sequence"/>
</dbReference>
<feature type="compositionally biased region" description="Polar residues" evidence="1">
    <location>
        <begin position="171"/>
        <end position="183"/>
    </location>
</feature>
<organism evidence="2 3">
    <name type="scientific">Filobasidium floriforme</name>
    <dbReference type="NCBI Taxonomy" id="5210"/>
    <lineage>
        <taxon>Eukaryota</taxon>
        <taxon>Fungi</taxon>
        <taxon>Dikarya</taxon>
        <taxon>Basidiomycota</taxon>
        <taxon>Agaricomycotina</taxon>
        <taxon>Tremellomycetes</taxon>
        <taxon>Filobasidiales</taxon>
        <taxon>Filobasidiaceae</taxon>
        <taxon>Filobasidium</taxon>
    </lineage>
</organism>
<name>A0A8K0JN40_9TREE</name>
<accession>A0A8K0JN40</accession>
<evidence type="ECO:0000313" key="2">
    <source>
        <dbReference type="EMBL" id="KAG7562380.1"/>
    </source>
</evidence>
<evidence type="ECO:0000256" key="1">
    <source>
        <dbReference type="SAM" id="MobiDB-lite"/>
    </source>
</evidence>
<dbReference type="AlphaFoldDB" id="A0A8K0JN40"/>
<dbReference type="EMBL" id="JABELV010000033">
    <property type="protein sequence ID" value="KAG7562380.1"/>
    <property type="molecule type" value="Genomic_DNA"/>
</dbReference>
<comment type="caution">
    <text evidence="2">The sequence shown here is derived from an EMBL/GenBank/DDBJ whole genome shotgun (WGS) entry which is preliminary data.</text>
</comment>
<gene>
    <name evidence="2" type="ORF">FFLO_02160</name>
</gene>